<reference evidence="1 2" key="1">
    <citation type="journal article" date="2019" name="J Genomics">
        <title>The Draft Genome of a Hydrogen-producing Cyanobacterium, Arthrospira platensis NIES-46.</title>
        <authorList>
            <person name="Suzuki S."/>
            <person name="Yamaguchi H."/>
            <person name="Kawachi M."/>
        </authorList>
    </citation>
    <scope>NUCLEOTIDE SEQUENCE [LARGE SCALE GENOMIC DNA]</scope>
    <source>
        <strain evidence="1 2">NIES-46</strain>
    </source>
</reference>
<dbReference type="EMBL" id="BIMW01000038">
    <property type="protein sequence ID" value="GCE92793.1"/>
    <property type="molecule type" value="Genomic_DNA"/>
</dbReference>
<evidence type="ECO:0000313" key="1">
    <source>
        <dbReference type="EMBL" id="GCE92793.1"/>
    </source>
</evidence>
<dbReference type="GeneID" id="301681756"/>
<organism evidence="1 2">
    <name type="scientific">Limnospira platensis NIES-46</name>
    <dbReference type="NCBI Taxonomy" id="1236695"/>
    <lineage>
        <taxon>Bacteria</taxon>
        <taxon>Bacillati</taxon>
        <taxon>Cyanobacteriota</taxon>
        <taxon>Cyanophyceae</taxon>
        <taxon>Oscillatoriophycideae</taxon>
        <taxon>Oscillatoriales</taxon>
        <taxon>Sirenicapillariaceae</taxon>
        <taxon>Limnospira</taxon>
    </lineage>
</organism>
<name>A0A5M3SZU8_LIMPL</name>
<gene>
    <name evidence="1" type="ORF">NIES46_08340</name>
</gene>
<dbReference type="Proteomes" id="UP000326169">
    <property type="component" value="Unassembled WGS sequence"/>
</dbReference>
<dbReference type="RefSeq" id="WP_014275088.1">
    <property type="nucleotide sequence ID" value="NZ_BIMW01000038.1"/>
</dbReference>
<proteinExistence type="predicted"/>
<evidence type="ECO:0008006" key="3">
    <source>
        <dbReference type="Google" id="ProtNLM"/>
    </source>
</evidence>
<comment type="caution">
    <text evidence="1">The sequence shown here is derived from an EMBL/GenBank/DDBJ whole genome shotgun (WGS) entry which is preliminary data.</text>
</comment>
<keyword evidence="2" id="KW-1185">Reference proteome</keyword>
<accession>A0A5M3SZU8</accession>
<evidence type="ECO:0000313" key="2">
    <source>
        <dbReference type="Proteomes" id="UP000326169"/>
    </source>
</evidence>
<protein>
    <recommendedName>
        <fullName evidence="3">YbjN domain-containing protein</fullName>
    </recommendedName>
</protein>
<sequence>MATTLAQVAGFLDNRGWRYHSDTDRNRIITAVKSEQVEDFMIVIQVQEDGEYLALFAPQLLNLKDHVYKGVAFQTMLTIAWEEKLLRWEYDPSDGEVRTSTGIALADATLTEKQFNRLLSGLIQLTNEGVERLQGVLATGNDPGGKTTTAQMMAALREMLSAEGLAELEAQLQQLQGEGDSV</sequence>